<dbReference type="OrthoDB" id="3824068at2"/>
<dbReference type="InterPro" id="IPR043504">
    <property type="entry name" value="Peptidase_S1_PA_chymotrypsin"/>
</dbReference>
<proteinExistence type="predicted"/>
<evidence type="ECO:0000313" key="4">
    <source>
        <dbReference type="Proteomes" id="UP000295124"/>
    </source>
</evidence>
<gene>
    <name evidence="3" type="ORF">E1263_27600</name>
</gene>
<dbReference type="SUPFAM" id="SSF50494">
    <property type="entry name" value="Trypsin-like serine proteases"/>
    <property type="match status" value="1"/>
</dbReference>
<dbReference type="Gene3D" id="2.40.10.10">
    <property type="entry name" value="Trypsin-like serine proteases"/>
    <property type="match status" value="2"/>
</dbReference>
<keyword evidence="4" id="KW-1185">Reference proteome</keyword>
<evidence type="ECO:0000256" key="2">
    <source>
        <dbReference type="SAM" id="SignalP"/>
    </source>
</evidence>
<dbReference type="EMBL" id="SMKX01000097">
    <property type="protein sequence ID" value="TDD53862.1"/>
    <property type="molecule type" value="Genomic_DNA"/>
</dbReference>
<dbReference type="RefSeq" id="WP_132172494.1">
    <property type="nucleotide sequence ID" value="NZ_SMKX01000097.1"/>
</dbReference>
<dbReference type="Proteomes" id="UP000295124">
    <property type="component" value="Unassembled WGS sequence"/>
</dbReference>
<evidence type="ECO:0008006" key="5">
    <source>
        <dbReference type="Google" id="ProtNLM"/>
    </source>
</evidence>
<name>A0A4R4ZC33_9ACTN</name>
<dbReference type="InterPro" id="IPR009003">
    <property type="entry name" value="Peptidase_S1_PA"/>
</dbReference>
<sequence length="378" mass="39319">MRKTALVMVALALTATTTSGPSQAAAPRQTASPLTAADHQMLAQRPFVEAADQLSKLAGLPGYAGIILEDNAVALFWKGTPPSRIQQALTTATKSAPVRIAGAKFSLSELNAAAKSIETWQEANPGNGIDAIKNPGDGSGLVLGVSPTHQKTTGAVGQSLQQRTGVPVKVVAEEPLAPKSRGDDWSPWKGGARLWNQSNGAVCTTGFGVKDRQGRPYILTAGHCGQPGQVFADGVGERIGTMGAKNANHDIALIPTNAVAFKQYVGNHGSNALENVPFWGNVYIGQYLCQSGQTSAGEVGGPVCNIKVLFFYNDREDLVEGEQMNGQQSARGGDSGGPVYSRGSSGLIANGTTTRSAGARIGFQDFATANRDFGVSIP</sequence>
<evidence type="ECO:0000313" key="3">
    <source>
        <dbReference type="EMBL" id="TDD53862.1"/>
    </source>
</evidence>
<feature type="chain" id="PRO_5020379164" description="Trypsin-like serine protease" evidence="2">
    <location>
        <begin position="25"/>
        <end position="378"/>
    </location>
</feature>
<keyword evidence="2" id="KW-0732">Signal</keyword>
<evidence type="ECO:0000256" key="1">
    <source>
        <dbReference type="SAM" id="MobiDB-lite"/>
    </source>
</evidence>
<dbReference type="AlphaFoldDB" id="A0A4R4ZC33"/>
<feature type="signal peptide" evidence="2">
    <location>
        <begin position="1"/>
        <end position="24"/>
    </location>
</feature>
<reference evidence="3 4" key="1">
    <citation type="submission" date="2019-03" db="EMBL/GenBank/DDBJ databases">
        <title>Draft genome sequences of novel Actinobacteria.</title>
        <authorList>
            <person name="Sahin N."/>
            <person name="Ay H."/>
            <person name="Saygin H."/>
        </authorList>
    </citation>
    <scope>NUCLEOTIDE SEQUENCE [LARGE SCALE GENOMIC DNA]</scope>
    <source>
        <strain evidence="3 4">JCM 13523</strain>
    </source>
</reference>
<accession>A0A4R4ZC33</accession>
<comment type="caution">
    <text evidence="3">The sequence shown here is derived from an EMBL/GenBank/DDBJ whole genome shotgun (WGS) entry which is preliminary data.</text>
</comment>
<organism evidence="3 4">
    <name type="scientific">Kribbella antibiotica</name>
    <dbReference type="NCBI Taxonomy" id="190195"/>
    <lineage>
        <taxon>Bacteria</taxon>
        <taxon>Bacillati</taxon>
        <taxon>Actinomycetota</taxon>
        <taxon>Actinomycetes</taxon>
        <taxon>Propionibacteriales</taxon>
        <taxon>Kribbellaceae</taxon>
        <taxon>Kribbella</taxon>
    </lineage>
</organism>
<protein>
    <recommendedName>
        <fullName evidence="5">Trypsin-like serine protease</fullName>
    </recommendedName>
</protein>
<feature type="region of interest" description="Disordered" evidence="1">
    <location>
        <begin position="321"/>
        <end position="345"/>
    </location>
</feature>